<protein>
    <submittedName>
        <fullName evidence="1">Uncharacterized protein</fullName>
    </submittedName>
</protein>
<organism evidence="1 2">
    <name type="scientific">Polarella glacialis</name>
    <name type="common">Dinoflagellate</name>
    <dbReference type="NCBI Taxonomy" id="89957"/>
    <lineage>
        <taxon>Eukaryota</taxon>
        <taxon>Sar</taxon>
        <taxon>Alveolata</taxon>
        <taxon>Dinophyceae</taxon>
        <taxon>Suessiales</taxon>
        <taxon>Suessiaceae</taxon>
        <taxon>Polarella</taxon>
    </lineage>
</organism>
<dbReference type="AlphaFoldDB" id="A0A813EC26"/>
<comment type="caution">
    <text evidence="1">The sequence shown here is derived from an EMBL/GenBank/DDBJ whole genome shotgun (WGS) entry which is preliminary data.</text>
</comment>
<evidence type="ECO:0000313" key="1">
    <source>
        <dbReference type="EMBL" id="CAE8597800.1"/>
    </source>
</evidence>
<accession>A0A813EC26</accession>
<reference evidence="1" key="1">
    <citation type="submission" date="2021-02" db="EMBL/GenBank/DDBJ databases">
        <authorList>
            <person name="Dougan E. K."/>
            <person name="Rhodes N."/>
            <person name="Thang M."/>
            <person name="Chan C."/>
        </authorList>
    </citation>
    <scope>NUCLEOTIDE SEQUENCE</scope>
</reference>
<evidence type="ECO:0000313" key="2">
    <source>
        <dbReference type="Proteomes" id="UP000654075"/>
    </source>
</evidence>
<dbReference type="Proteomes" id="UP000654075">
    <property type="component" value="Unassembled WGS sequence"/>
</dbReference>
<keyword evidence="2" id="KW-1185">Reference proteome</keyword>
<dbReference type="EMBL" id="CAJNNV010009780">
    <property type="protein sequence ID" value="CAE8597800.1"/>
    <property type="molecule type" value="Genomic_DNA"/>
</dbReference>
<name>A0A813EC26_POLGL</name>
<sequence>MVGLAAHSKKRRCREIVFTGRGAEVEGDVGLVGVPRTRLARLSMLSFVIGSGSDVEHHLLESLCGCWALAFQFRRPLFALFEQVCKFGPPEGGNSNTPTKLPRIVGQGLQLAGILRSASLANIRAQVVPELFAVDASPIAAGTVSSDAGQVVAEELFHRGDFGGVYTPLLNPISAVLRAKGWTVSGDEDDFACNQHGVQHCLQHSIERTINCGC</sequence>
<gene>
    <name evidence="1" type="ORF">PGLA1383_LOCUS16230</name>
</gene>
<proteinExistence type="predicted"/>